<feature type="compositionally biased region" description="Acidic residues" evidence="1">
    <location>
        <begin position="60"/>
        <end position="71"/>
    </location>
</feature>
<evidence type="ECO:0000256" key="1">
    <source>
        <dbReference type="SAM" id="MobiDB-lite"/>
    </source>
</evidence>
<dbReference type="AlphaFoldDB" id="A0A6J5TXW5"/>
<dbReference type="Proteomes" id="UP000507222">
    <property type="component" value="Unassembled WGS sequence"/>
</dbReference>
<accession>A0A6J5TXW5</accession>
<protein>
    <submittedName>
        <fullName evidence="2">Uncharacterized protein</fullName>
    </submittedName>
</protein>
<feature type="compositionally biased region" description="Basic and acidic residues" evidence="1">
    <location>
        <begin position="49"/>
        <end position="59"/>
    </location>
</feature>
<feature type="region of interest" description="Disordered" evidence="1">
    <location>
        <begin position="49"/>
        <end position="75"/>
    </location>
</feature>
<reference evidence="2 3" key="1">
    <citation type="submission" date="2020-05" db="EMBL/GenBank/DDBJ databases">
        <authorList>
            <person name="Campoy J."/>
            <person name="Schneeberger K."/>
            <person name="Spophaly S."/>
        </authorList>
    </citation>
    <scope>NUCLEOTIDE SEQUENCE [LARGE SCALE GENOMIC DNA]</scope>
    <source>
        <strain evidence="2">PruArmRojPasFocal</strain>
    </source>
</reference>
<proteinExistence type="predicted"/>
<dbReference type="EMBL" id="CAEKDK010000001">
    <property type="protein sequence ID" value="CAB4267258.1"/>
    <property type="molecule type" value="Genomic_DNA"/>
</dbReference>
<sequence>MGSEQAAERAWGKECGLVGEYMGFVAGPKGMMDLRLLKFWEGFGVSGELGKRDGSRGEEGGVDESGGEEGGVDSGDGFVVFVIDAEVVGDEGDRGDGKGFGEWENDERMASVGAGEKGCVGSDCVGSDGGGLADRLTDGESRTMGAGWAGLVEVLICEESRLGPISN</sequence>
<gene>
    <name evidence="2" type="ORF">CURHAP_LOCUS9872</name>
</gene>
<evidence type="ECO:0000313" key="3">
    <source>
        <dbReference type="Proteomes" id="UP000507222"/>
    </source>
</evidence>
<organism evidence="2 3">
    <name type="scientific">Prunus armeniaca</name>
    <name type="common">Apricot</name>
    <name type="synonym">Armeniaca vulgaris</name>
    <dbReference type="NCBI Taxonomy" id="36596"/>
    <lineage>
        <taxon>Eukaryota</taxon>
        <taxon>Viridiplantae</taxon>
        <taxon>Streptophyta</taxon>
        <taxon>Embryophyta</taxon>
        <taxon>Tracheophyta</taxon>
        <taxon>Spermatophyta</taxon>
        <taxon>Magnoliopsida</taxon>
        <taxon>eudicotyledons</taxon>
        <taxon>Gunneridae</taxon>
        <taxon>Pentapetalae</taxon>
        <taxon>rosids</taxon>
        <taxon>fabids</taxon>
        <taxon>Rosales</taxon>
        <taxon>Rosaceae</taxon>
        <taxon>Amygdaloideae</taxon>
        <taxon>Amygdaleae</taxon>
        <taxon>Prunus</taxon>
    </lineage>
</organism>
<name>A0A6J5TXW5_PRUAR</name>
<evidence type="ECO:0000313" key="2">
    <source>
        <dbReference type="EMBL" id="CAB4267258.1"/>
    </source>
</evidence>